<accession>A0A1M5IA72</accession>
<dbReference type="InterPro" id="IPR021284">
    <property type="entry name" value="DUF2750"/>
</dbReference>
<dbReference type="Proteomes" id="UP000184518">
    <property type="component" value="Unassembled WGS sequence"/>
</dbReference>
<reference evidence="2" key="1">
    <citation type="submission" date="2016-11" db="EMBL/GenBank/DDBJ databases">
        <authorList>
            <person name="Varghese N."/>
            <person name="Submissions S."/>
        </authorList>
    </citation>
    <scope>NUCLEOTIDE SEQUENCE [LARGE SCALE GENOMIC DNA]</scope>
    <source>
        <strain evidence="2">DSM 27619</strain>
    </source>
</reference>
<dbReference type="EMBL" id="FQUT01000012">
    <property type="protein sequence ID" value="SHG24673.1"/>
    <property type="molecule type" value="Genomic_DNA"/>
</dbReference>
<dbReference type="Pfam" id="PF11042">
    <property type="entry name" value="DUF2750"/>
    <property type="match status" value="1"/>
</dbReference>
<gene>
    <name evidence="1" type="ORF">SAMN05443633_11244</name>
</gene>
<evidence type="ECO:0008006" key="3">
    <source>
        <dbReference type="Google" id="ProtNLM"/>
    </source>
</evidence>
<dbReference type="RefSeq" id="WP_072961430.1">
    <property type="nucleotide sequence ID" value="NZ_FQUT01000012.1"/>
</dbReference>
<protein>
    <recommendedName>
        <fullName evidence="3">DUF2750 domain-containing protein</fullName>
    </recommendedName>
</protein>
<dbReference type="OrthoDB" id="2936081at2"/>
<name>A0A1M5IA72_9FLAO</name>
<evidence type="ECO:0000313" key="2">
    <source>
        <dbReference type="Proteomes" id="UP000184518"/>
    </source>
</evidence>
<keyword evidence="2" id="KW-1185">Reference proteome</keyword>
<organism evidence="1 2">
    <name type="scientific">Chryseobacterium arachidis</name>
    <dbReference type="NCBI Taxonomy" id="1416778"/>
    <lineage>
        <taxon>Bacteria</taxon>
        <taxon>Pseudomonadati</taxon>
        <taxon>Bacteroidota</taxon>
        <taxon>Flavobacteriia</taxon>
        <taxon>Flavobacteriales</taxon>
        <taxon>Weeksellaceae</taxon>
        <taxon>Chryseobacterium group</taxon>
        <taxon>Chryseobacterium</taxon>
    </lineage>
</organism>
<sequence length="127" mass="14808">MNSKKFESIMALAPQKRYDYFIKKIADAQQLWTIVDSEGNYAISMIDKHSLISFWPEEEFIASNLEENWEDYKPLLLTLDDLSDNVIDYIAQEGLLINVFPLNGRSGFVVDLEEFSRDLTTELKNYE</sequence>
<proteinExistence type="predicted"/>
<evidence type="ECO:0000313" key="1">
    <source>
        <dbReference type="EMBL" id="SHG24673.1"/>
    </source>
</evidence>
<dbReference type="AlphaFoldDB" id="A0A1M5IA72"/>
<dbReference type="STRING" id="1416778.SAMN05443633_11244"/>